<name>A0A4Y7SJE1_COPMI</name>
<dbReference type="AlphaFoldDB" id="A0A4Y7SJE1"/>
<comment type="caution">
    <text evidence="1">The sequence shown here is derived from an EMBL/GenBank/DDBJ whole genome shotgun (WGS) entry which is preliminary data.</text>
</comment>
<dbReference type="InterPro" id="IPR018247">
    <property type="entry name" value="EF_Hand_1_Ca_BS"/>
</dbReference>
<accession>A0A4Y7SJE1</accession>
<evidence type="ECO:0000313" key="2">
    <source>
        <dbReference type="Proteomes" id="UP000298030"/>
    </source>
</evidence>
<proteinExistence type="predicted"/>
<dbReference type="STRING" id="71717.A0A4Y7SJE1"/>
<dbReference type="OrthoDB" id="3068893at2759"/>
<reference evidence="1 2" key="1">
    <citation type="journal article" date="2019" name="Nat. Ecol. Evol.">
        <title>Megaphylogeny resolves global patterns of mushroom evolution.</title>
        <authorList>
            <person name="Varga T."/>
            <person name="Krizsan K."/>
            <person name="Foldi C."/>
            <person name="Dima B."/>
            <person name="Sanchez-Garcia M."/>
            <person name="Sanchez-Ramirez S."/>
            <person name="Szollosi G.J."/>
            <person name="Szarkandi J.G."/>
            <person name="Papp V."/>
            <person name="Albert L."/>
            <person name="Andreopoulos W."/>
            <person name="Angelini C."/>
            <person name="Antonin V."/>
            <person name="Barry K.W."/>
            <person name="Bougher N.L."/>
            <person name="Buchanan P."/>
            <person name="Buyck B."/>
            <person name="Bense V."/>
            <person name="Catcheside P."/>
            <person name="Chovatia M."/>
            <person name="Cooper J."/>
            <person name="Damon W."/>
            <person name="Desjardin D."/>
            <person name="Finy P."/>
            <person name="Geml J."/>
            <person name="Haridas S."/>
            <person name="Hughes K."/>
            <person name="Justo A."/>
            <person name="Karasinski D."/>
            <person name="Kautmanova I."/>
            <person name="Kiss B."/>
            <person name="Kocsube S."/>
            <person name="Kotiranta H."/>
            <person name="LaButti K.M."/>
            <person name="Lechner B.E."/>
            <person name="Liimatainen K."/>
            <person name="Lipzen A."/>
            <person name="Lukacs Z."/>
            <person name="Mihaltcheva S."/>
            <person name="Morgado L.N."/>
            <person name="Niskanen T."/>
            <person name="Noordeloos M.E."/>
            <person name="Ohm R.A."/>
            <person name="Ortiz-Santana B."/>
            <person name="Ovrebo C."/>
            <person name="Racz N."/>
            <person name="Riley R."/>
            <person name="Savchenko A."/>
            <person name="Shiryaev A."/>
            <person name="Soop K."/>
            <person name="Spirin V."/>
            <person name="Szebenyi C."/>
            <person name="Tomsovsky M."/>
            <person name="Tulloss R.E."/>
            <person name="Uehling J."/>
            <person name="Grigoriev I.V."/>
            <person name="Vagvolgyi C."/>
            <person name="Papp T."/>
            <person name="Martin F.M."/>
            <person name="Miettinen O."/>
            <person name="Hibbett D.S."/>
            <person name="Nagy L.G."/>
        </authorList>
    </citation>
    <scope>NUCLEOTIDE SEQUENCE [LARGE SCALE GENOMIC DNA]</scope>
    <source>
        <strain evidence="1 2">FP101781</strain>
    </source>
</reference>
<evidence type="ECO:0000313" key="1">
    <source>
        <dbReference type="EMBL" id="TEB21945.1"/>
    </source>
</evidence>
<dbReference type="EMBL" id="QPFP01000099">
    <property type="protein sequence ID" value="TEB21945.1"/>
    <property type="molecule type" value="Genomic_DNA"/>
</dbReference>
<dbReference type="Proteomes" id="UP000298030">
    <property type="component" value="Unassembled WGS sequence"/>
</dbReference>
<protein>
    <submittedName>
        <fullName evidence="1">Uncharacterized protein</fullName>
    </submittedName>
</protein>
<keyword evidence="2" id="KW-1185">Reference proteome</keyword>
<dbReference type="PROSITE" id="PS00018">
    <property type="entry name" value="EF_HAND_1"/>
    <property type="match status" value="1"/>
</dbReference>
<gene>
    <name evidence="1" type="ORF">FA13DRAFT_1716401</name>
</gene>
<organism evidence="1 2">
    <name type="scientific">Coprinellus micaceus</name>
    <name type="common">Glistening ink-cap mushroom</name>
    <name type="synonym">Coprinus micaceus</name>
    <dbReference type="NCBI Taxonomy" id="71717"/>
    <lineage>
        <taxon>Eukaryota</taxon>
        <taxon>Fungi</taxon>
        <taxon>Dikarya</taxon>
        <taxon>Basidiomycota</taxon>
        <taxon>Agaricomycotina</taxon>
        <taxon>Agaricomycetes</taxon>
        <taxon>Agaricomycetidae</taxon>
        <taxon>Agaricales</taxon>
        <taxon>Agaricineae</taxon>
        <taxon>Psathyrellaceae</taxon>
        <taxon>Coprinellus</taxon>
    </lineage>
</organism>
<sequence length="463" mass="51626">MSTLTPQNPVPPRSVNVPVRRLAIRRQGRYNVSNTKPSCSGPGTLVLHHHEPPSLPCEILQAIFTEAVRPSSADIDLEETILLRSTILGCSQVCQIWRLAARDYSLLWIHAIDPRKHSPEVVADLLELSRPHLIEVGHRSAPFFITTERHCNVLLKFRPHRGRIREWNVFLSPSLCPLANTRWIFGSLGWASSRCIRILRWSGAITSPGGALSTISSSLFKLELRNTNLVLPQWIDLSNLTELSVHSKALNSIKLSLQEWFVLLKGTYRLRFLGLHHAMKTDNELDAAMGQLPDDVTLPELQLCSLTESSWDGAFMAFIVFLVINKPFTCGLQLDLPRWADLVDEDGGNDLNADEIKQTIGVVATSFQEYAGHHTSDTLPGVTPRVEISVKYENPGIQVTFGTVPNPATTLDWNGYRGAAGVEQYLDSYFGSPIHASSPRHPPISVTLYNPNDADMHERPGDY</sequence>